<dbReference type="Proteomes" id="UP000000768">
    <property type="component" value="Chromosome 3"/>
</dbReference>
<dbReference type="EMBL" id="CM000762">
    <property type="protein sequence ID" value="KXG33300.1"/>
    <property type="molecule type" value="Genomic_DNA"/>
</dbReference>
<organism evidence="1 2">
    <name type="scientific">Sorghum bicolor</name>
    <name type="common">Sorghum</name>
    <name type="synonym">Sorghum vulgare</name>
    <dbReference type="NCBI Taxonomy" id="4558"/>
    <lineage>
        <taxon>Eukaryota</taxon>
        <taxon>Viridiplantae</taxon>
        <taxon>Streptophyta</taxon>
        <taxon>Embryophyta</taxon>
        <taxon>Tracheophyta</taxon>
        <taxon>Spermatophyta</taxon>
        <taxon>Magnoliopsida</taxon>
        <taxon>Liliopsida</taxon>
        <taxon>Poales</taxon>
        <taxon>Poaceae</taxon>
        <taxon>PACMAD clade</taxon>
        <taxon>Panicoideae</taxon>
        <taxon>Andropogonodae</taxon>
        <taxon>Andropogoneae</taxon>
        <taxon>Sorghinae</taxon>
        <taxon>Sorghum</taxon>
    </lineage>
</organism>
<gene>
    <name evidence="1" type="ORF">SORBI_3003G283200</name>
</gene>
<dbReference type="InParanoid" id="A0A1B6Q5W2"/>
<name>A0A1B6Q5W2_SORBI</name>
<evidence type="ECO:0000313" key="1">
    <source>
        <dbReference type="EMBL" id="KXG33300.1"/>
    </source>
</evidence>
<accession>A0A1B6Q5W2</accession>
<reference evidence="1 2" key="1">
    <citation type="journal article" date="2009" name="Nature">
        <title>The Sorghum bicolor genome and the diversification of grasses.</title>
        <authorList>
            <person name="Paterson A.H."/>
            <person name="Bowers J.E."/>
            <person name="Bruggmann R."/>
            <person name="Dubchak I."/>
            <person name="Grimwood J."/>
            <person name="Gundlach H."/>
            <person name="Haberer G."/>
            <person name="Hellsten U."/>
            <person name="Mitros T."/>
            <person name="Poliakov A."/>
            <person name="Schmutz J."/>
            <person name="Spannagl M."/>
            <person name="Tang H."/>
            <person name="Wang X."/>
            <person name="Wicker T."/>
            <person name="Bharti A.K."/>
            <person name="Chapman J."/>
            <person name="Feltus F.A."/>
            <person name="Gowik U."/>
            <person name="Grigoriev I.V."/>
            <person name="Lyons E."/>
            <person name="Maher C.A."/>
            <person name="Martis M."/>
            <person name="Narechania A."/>
            <person name="Otillar R.P."/>
            <person name="Penning B.W."/>
            <person name="Salamov A.A."/>
            <person name="Wang Y."/>
            <person name="Zhang L."/>
            <person name="Carpita N.C."/>
            <person name="Freeling M."/>
            <person name="Gingle A.R."/>
            <person name="Hash C.T."/>
            <person name="Keller B."/>
            <person name="Klein P."/>
            <person name="Kresovich S."/>
            <person name="McCann M.C."/>
            <person name="Ming R."/>
            <person name="Peterson D.G."/>
            <person name="Mehboob-ur-Rahman"/>
            <person name="Ware D."/>
            <person name="Westhoff P."/>
            <person name="Mayer K.F."/>
            <person name="Messing J."/>
            <person name="Rokhsar D.S."/>
        </authorList>
    </citation>
    <scope>NUCLEOTIDE SEQUENCE [LARGE SCALE GENOMIC DNA]</scope>
    <source>
        <strain evidence="2">cv. BTx623</strain>
    </source>
</reference>
<sequence length="54" mass="6242">MTWLRQIPPRLHLAPSIYPHPTTIEDALLHFCRCRLQSNVKRSEKIGEESDVGT</sequence>
<keyword evidence="2" id="KW-1185">Reference proteome</keyword>
<evidence type="ECO:0000313" key="2">
    <source>
        <dbReference type="Proteomes" id="UP000000768"/>
    </source>
</evidence>
<proteinExistence type="predicted"/>
<dbReference type="AlphaFoldDB" id="A0A1B6Q5W2"/>
<reference evidence="2" key="2">
    <citation type="journal article" date="2018" name="Plant J.">
        <title>The Sorghum bicolor reference genome: improved assembly, gene annotations, a transcriptome atlas, and signatures of genome organization.</title>
        <authorList>
            <person name="McCormick R.F."/>
            <person name="Truong S.K."/>
            <person name="Sreedasyam A."/>
            <person name="Jenkins J."/>
            <person name="Shu S."/>
            <person name="Sims D."/>
            <person name="Kennedy M."/>
            <person name="Amirebrahimi M."/>
            <person name="Weers B.D."/>
            <person name="McKinley B."/>
            <person name="Mattison A."/>
            <person name="Morishige D.T."/>
            <person name="Grimwood J."/>
            <person name="Schmutz J."/>
            <person name="Mullet J.E."/>
        </authorList>
    </citation>
    <scope>NUCLEOTIDE SEQUENCE [LARGE SCALE GENOMIC DNA]</scope>
    <source>
        <strain evidence="2">cv. BTx623</strain>
    </source>
</reference>
<protein>
    <submittedName>
        <fullName evidence="1">Uncharacterized protein</fullName>
    </submittedName>
</protein>
<dbReference type="Gramene" id="KXG33300">
    <property type="protein sequence ID" value="KXG33300"/>
    <property type="gene ID" value="SORBI_3003G283200"/>
</dbReference>